<keyword evidence="8" id="KW-0460">Magnesium</keyword>
<dbReference type="InterPro" id="IPR006439">
    <property type="entry name" value="HAD-SF_hydro_IA"/>
</dbReference>
<keyword evidence="11" id="KW-1185">Reference proteome</keyword>
<protein>
    <recommendedName>
        <fullName evidence="5">phosphoglycolate phosphatase</fullName>
        <ecNumber evidence="5">3.1.3.18</ecNumber>
    </recommendedName>
</protein>
<comment type="catalytic activity">
    <reaction evidence="1">
        <text>2-phosphoglycolate + H2O = glycolate + phosphate</text>
        <dbReference type="Rhea" id="RHEA:14369"/>
        <dbReference type="ChEBI" id="CHEBI:15377"/>
        <dbReference type="ChEBI" id="CHEBI:29805"/>
        <dbReference type="ChEBI" id="CHEBI:43474"/>
        <dbReference type="ChEBI" id="CHEBI:58033"/>
        <dbReference type="EC" id="3.1.3.18"/>
    </reaction>
</comment>
<dbReference type="Pfam" id="PF00702">
    <property type="entry name" value="Hydrolase"/>
    <property type="match status" value="1"/>
</dbReference>
<evidence type="ECO:0000256" key="3">
    <source>
        <dbReference type="ARBA" id="ARBA00004818"/>
    </source>
</evidence>
<comment type="cofactor">
    <cofactor evidence="2">
        <name>Mg(2+)</name>
        <dbReference type="ChEBI" id="CHEBI:18420"/>
    </cofactor>
</comment>
<organism evidence="10 11">
    <name type="scientific">Vesicomyosocius okutanii subsp. Calyptogena okutanii (strain HA)</name>
    <dbReference type="NCBI Taxonomy" id="412965"/>
    <lineage>
        <taxon>Bacteria</taxon>
        <taxon>Pseudomonadati</taxon>
        <taxon>Pseudomonadota</taxon>
        <taxon>Gammaproteobacteria</taxon>
        <taxon>Candidatus Pseudothioglobaceae</taxon>
        <taxon>Candidatus Vesicomyidisocius</taxon>
    </lineage>
</organism>
<dbReference type="eggNOG" id="COG0546">
    <property type="taxonomic scope" value="Bacteria"/>
</dbReference>
<dbReference type="GO" id="GO:0006281">
    <property type="term" value="P:DNA repair"/>
    <property type="evidence" value="ECO:0007669"/>
    <property type="project" value="TreeGrafter"/>
</dbReference>
<evidence type="ECO:0000256" key="1">
    <source>
        <dbReference type="ARBA" id="ARBA00000830"/>
    </source>
</evidence>
<dbReference type="Proteomes" id="UP000000247">
    <property type="component" value="Chromosome"/>
</dbReference>
<dbReference type="InterPro" id="IPR023214">
    <property type="entry name" value="HAD_sf"/>
</dbReference>
<keyword evidence="9" id="KW-0119">Carbohydrate metabolism</keyword>
<sequence length="249" mass="28411">MHNEYYKVLIYCVFYQNSICLKNKRTSMKTFNPKLIMIDLDGTLVDSVPDLAYCIDELMKAMNRTPWGEFKVRDWVGNGVLKLVERSLTGELEASVNKQDFDKAYSIFLELYSINTSVRSCLYDGVKEGLDYLKRQGYLLGCVTNKDEQFTLPILKDLDIFNYFGLVISGDTLVKKKPDPLPLLHSAEFFNIPPQDCLMLGDSISDVIASRVAGFEIICMSYGYNHGKDIQDVNPDLVIDSMIELKDYL</sequence>
<dbReference type="FunFam" id="3.40.50.1000:FF:000022">
    <property type="entry name" value="Phosphoglycolate phosphatase"/>
    <property type="match status" value="1"/>
</dbReference>
<name>A5CXR8_VESOH</name>
<evidence type="ECO:0000256" key="9">
    <source>
        <dbReference type="ARBA" id="ARBA00023277"/>
    </source>
</evidence>
<dbReference type="GO" id="GO:0046872">
    <property type="term" value="F:metal ion binding"/>
    <property type="evidence" value="ECO:0007669"/>
    <property type="project" value="UniProtKB-KW"/>
</dbReference>
<evidence type="ECO:0000256" key="4">
    <source>
        <dbReference type="ARBA" id="ARBA00006171"/>
    </source>
</evidence>
<dbReference type="Gene3D" id="1.10.150.240">
    <property type="entry name" value="Putative phosphatase, domain 2"/>
    <property type="match status" value="1"/>
</dbReference>
<keyword evidence="7 10" id="KW-0378">Hydrolase</keyword>
<dbReference type="STRING" id="412965.COSY_0122"/>
<dbReference type="SFLD" id="SFLDG01129">
    <property type="entry name" value="C1.5:_HAD__Beta-PGM__Phosphata"/>
    <property type="match status" value="1"/>
</dbReference>
<dbReference type="PANTHER" id="PTHR43434:SF1">
    <property type="entry name" value="PHOSPHOGLYCOLATE PHOSPHATASE"/>
    <property type="match status" value="1"/>
</dbReference>
<dbReference type="InterPro" id="IPR050155">
    <property type="entry name" value="HAD-like_hydrolase_sf"/>
</dbReference>
<dbReference type="NCBIfam" id="TIGR01449">
    <property type="entry name" value="PGP_bact"/>
    <property type="match status" value="1"/>
</dbReference>
<dbReference type="InterPro" id="IPR036412">
    <property type="entry name" value="HAD-like_sf"/>
</dbReference>
<reference evidence="11" key="1">
    <citation type="journal article" date="2007" name="Curr. Biol.">
        <title>Reduced genome of the thioautotrophic intracellular symbiont in a deep-sea clam, Calyptogena okutanii.</title>
        <authorList>
            <person name="Kuwahara H."/>
            <person name="Yoshida T."/>
            <person name="Takaki Y."/>
            <person name="Shimamura S."/>
            <person name="Nishi S."/>
            <person name="Harada M."/>
            <person name="Matsuyama K."/>
            <person name="Takishita K."/>
            <person name="Kawato M."/>
            <person name="Uematsu K."/>
            <person name="Fujiwara Y."/>
            <person name="Sato T."/>
            <person name="Kato C."/>
            <person name="Kitagawa M."/>
            <person name="Kato I."/>
            <person name="Maruyama T."/>
        </authorList>
    </citation>
    <scope>NUCLEOTIDE SEQUENCE [LARGE SCALE GENOMIC DNA]</scope>
    <source>
        <strain evidence="11">HA</strain>
    </source>
</reference>
<dbReference type="SFLD" id="SFLDS00003">
    <property type="entry name" value="Haloacid_Dehalogenase"/>
    <property type="match status" value="1"/>
</dbReference>
<dbReference type="NCBIfam" id="NF009695">
    <property type="entry name" value="PRK13222.1-2"/>
    <property type="match status" value="1"/>
</dbReference>
<dbReference type="PANTHER" id="PTHR43434">
    <property type="entry name" value="PHOSPHOGLYCOLATE PHOSPHATASE"/>
    <property type="match status" value="1"/>
</dbReference>
<evidence type="ECO:0000256" key="8">
    <source>
        <dbReference type="ARBA" id="ARBA00022842"/>
    </source>
</evidence>
<evidence type="ECO:0000313" key="11">
    <source>
        <dbReference type="Proteomes" id="UP000000247"/>
    </source>
</evidence>
<dbReference type="HOGENOM" id="CLU_045011_19_1_6"/>
<dbReference type="CDD" id="cd16417">
    <property type="entry name" value="HAD_PGPase"/>
    <property type="match status" value="1"/>
</dbReference>
<dbReference type="GO" id="GO:0005829">
    <property type="term" value="C:cytosol"/>
    <property type="evidence" value="ECO:0007669"/>
    <property type="project" value="TreeGrafter"/>
</dbReference>
<comment type="pathway">
    <text evidence="3">Organic acid metabolism; glycolate biosynthesis; glycolate from 2-phosphoglycolate: step 1/1.</text>
</comment>
<evidence type="ECO:0000256" key="6">
    <source>
        <dbReference type="ARBA" id="ARBA00022723"/>
    </source>
</evidence>
<dbReference type="InterPro" id="IPR023198">
    <property type="entry name" value="PGP-like_dom2"/>
</dbReference>
<dbReference type="NCBIfam" id="TIGR01549">
    <property type="entry name" value="HAD-SF-IA-v1"/>
    <property type="match status" value="1"/>
</dbReference>
<proteinExistence type="inferred from homology"/>
<dbReference type="Gene3D" id="3.40.50.1000">
    <property type="entry name" value="HAD superfamily/HAD-like"/>
    <property type="match status" value="1"/>
</dbReference>
<dbReference type="EMBL" id="AP009247">
    <property type="protein sequence ID" value="BAF61256.1"/>
    <property type="molecule type" value="Genomic_DNA"/>
</dbReference>
<dbReference type="GO" id="GO:0008967">
    <property type="term" value="F:phosphoglycolate phosphatase activity"/>
    <property type="evidence" value="ECO:0007669"/>
    <property type="project" value="UniProtKB-EC"/>
</dbReference>
<evidence type="ECO:0000256" key="2">
    <source>
        <dbReference type="ARBA" id="ARBA00001946"/>
    </source>
</evidence>
<evidence type="ECO:0000256" key="7">
    <source>
        <dbReference type="ARBA" id="ARBA00022801"/>
    </source>
</evidence>
<dbReference type="AlphaFoldDB" id="A5CXR8"/>
<evidence type="ECO:0000313" key="10">
    <source>
        <dbReference type="EMBL" id="BAF61256.1"/>
    </source>
</evidence>
<dbReference type="GO" id="GO:0005975">
    <property type="term" value="P:carbohydrate metabolic process"/>
    <property type="evidence" value="ECO:0007669"/>
    <property type="project" value="InterPro"/>
</dbReference>
<comment type="similarity">
    <text evidence="4">Belongs to the HAD-like hydrolase superfamily. CbbY/CbbZ/Gph/YieH family.</text>
</comment>
<dbReference type="InterPro" id="IPR037512">
    <property type="entry name" value="PGPase_prok"/>
</dbReference>
<keyword evidence="6" id="KW-0479">Metal-binding</keyword>
<gene>
    <name evidence="10" type="primary">gph</name>
    <name evidence="10" type="ordered locus">COSY_0122</name>
</gene>
<dbReference type="SUPFAM" id="SSF56784">
    <property type="entry name" value="HAD-like"/>
    <property type="match status" value="1"/>
</dbReference>
<accession>A5CXR8</accession>
<dbReference type="KEGG" id="vok:COSY_0122"/>
<dbReference type="EC" id="3.1.3.18" evidence="5"/>
<evidence type="ECO:0000256" key="5">
    <source>
        <dbReference type="ARBA" id="ARBA00013078"/>
    </source>
</evidence>